<dbReference type="AlphaFoldDB" id="A0A1I7SL29"/>
<sequence>MQTKLLLIVNIVLASAALFDPEEELDSVGLIEYFGYPAETHVAETEDGFLLDVHRIPYGKNDSSAADRPVVIFQHGFGVASDSWLVNLPNESAPFVFADAGFDVWIGNSRGNKYTNHKEYTRANPGFWKFTYDQMAQYDLPALFDLVENVTGQSSVYYVGHSQGCFMMFARLSFDPTFHQRVKKFFALGPGPQMKHVGGPFKVLCSTDAVPVLHEVWNAAAYTEMGLGLTDPRIIGFLTDATCRLQLEKEYCQTVEYVIVGESTTENVTRIPVYFKHFPAGTSTAALQHLCQTSNFGGFNYYQYPTSEENLEAYGQLTPPAYDVSKINAPIYLYSSPADIVTTTIDLDEFLLPRINKSVVIQDNRITGFSHMDFQWSLNATDLVYKPIIKTILEDF</sequence>
<evidence type="ECO:0000256" key="1">
    <source>
        <dbReference type="ARBA" id="ARBA00010701"/>
    </source>
</evidence>
<evidence type="ECO:0000256" key="2">
    <source>
        <dbReference type="PIRNR" id="PIRNR000862"/>
    </source>
</evidence>
<dbReference type="InterPro" id="IPR029058">
    <property type="entry name" value="AB_hydrolase_fold"/>
</dbReference>
<reference evidence="6" key="2">
    <citation type="submission" date="2020-09" db="EMBL/GenBank/DDBJ databases">
        <authorList>
            <person name="Kikuchi T."/>
        </authorList>
    </citation>
    <scope>NUCLEOTIDE SEQUENCE</scope>
    <source>
        <strain evidence="6">Ka4C1</strain>
    </source>
</reference>
<dbReference type="Proteomes" id="UP000659654">
    <property type="component" value="Unassembled WGS sequence"/>
</dbReference>
<name>A0A1I7SL29_BURXY</name>
<feature type="signal peptide" evidence="4">
    <location>
        <begin position="1"/>
        <end position="16"/>
    </location>
</feature>
<organism evidence="7 9">
    <name type="scientific">Bursaphelenchus xylophilus</name>
    <name type="common">Pinewood nematode worm</name>
    <name type="synonym">Aphelenchoides xylophilus</name>
    <dbReference type="NCBI Taxonomy" id="6326"/>
    <lineage>
        <taxon>Eukaryota</taxon>
        <taxon>Metazoa</taxon>
        <taxon>Ecdysozoa</taxon>
        <taxon>Nematoda</taxon>
        <taxon>Chromadorea</taxon>
        <taxon>Rhabditida</taxon>
        <taxon>Tylenchina</taxon>
        <taxon>Tylenchomorpha</taxon>
        <taxon>Aphelenchoidea</taxon>
        <taxon>Aphelenchoididae</taxon>
        <taxon>Bursaphelenchus</taxon>
    </lineage>
</organism>
<dbReference type="WBParaSite" id="BXY_1376100.1">
    <property type="protein sequence ID" value="BXY_1376100.1"/>
    <property type="gene ID" value="BXY_1376100"/>
</dbReference>
<dbReference type="Gene3D" id="3.40.50.1820">
    <property type="entry name" value="alpha/beta hydrolase"/>
    <property type="match status" value="1"/>
</dbReference>
<evidence type="ECO:0000259" key="5">
    <source>
        <dbReference type="Pfam" id="PF04083"/>
    </source>
</evidence>
<reference evidence="9" key="1">
    <citation type="submission" date="2016-11" db="UniProtKB">
        <authorList>
            <consortium name="WormBaseParasite"/>
        </authorList>
    </citation>
    <scope>IDENTIFICATION</scope>
</reference>
<keyword evidence="2" id="KW-0442">Lipid degradation</keyword>
<evidence type="ECO:0000313" key="6">
    <source>
        <dbReference type="EMBL" id="CAD5233888.1"/>
    </source>
</evidence>
<dbReference type="GO" id="GO:0016042">
    <property type="term" value="P:lipid catabolic process"/>
    <property type="evidence" value="ECO:0007669"/>
    <property type="project" value="UniProtKB-KW"/>
</dbReference>
<evidence type="ECO:0000256" key="3">
    <source>
        <dbReference type="PIRSR" id="PIRSR000862-1"/>
    </source>
</evidence>
<dbReference type="SUPFAM" id="SSF53474">
    <property type="entry name" value="alpha/beta-Hydrolases"/>
    <property type="match status" value="1"/>
</dbReference>
<dbReference type="InterPro" id="IPR006693">
    <property type="entry name" value="AB_hydrolase_lipase"/>
</dbReference>
<dbReference type="PANTHER" id="PTHR11005">
    <property type="entry name" value="LYSOSOMAL ACID LIPASE-RELATED"/>
    <property type="match status" value="1"/>
</dbReference>
<feature type="active site" description="Charge relay system" evidence="3">
    <location>
        <position position="371"/>
    </location>
</feature>
<gene>
    <name evidence="6" type="ORF">BXYJ_LOCUS13979</name>
</gene>
<dbReference type="OrthoDB" id="9974421at2759"/>
<dbReference type="GO" id="GO:0016788">
    <property type="term" value="F:hydrolase activity, acting on ester bonds"/>
    <property type="evidence" value="ECO:0007669"/>
    <property type="project" value="InterPro"/>
</dbReference>
<proteinExistence type="inferred from homology"/>
<feature type="active site" description="Charge relay system" evidence="3">
    <location>
        <position position="339"/>
    </location>
</feature>
<protein>
    <recommendedName>
        <fullName evidence="2">Lipase</fullName>
    </recommendedName>
</protein>
<evidence type="ECO:0000313" key="9">
    <source>
        <dbReference type="WBParaSite" id="BXY_1376100.1"/>
    </source>
</evidence>
<dbReference type="Pfam" id="PF04083">
    <property type="entry name" value="Abhydro_lipase"/>
    <property type="match status" value="1"/>
</dbReference>
<dbReference type="InterPro" id="IPR025483">
    <property type="entry name" value="Lipase_euk"/>
</dbReference>
<evidence type="ECO:0000313" key="8">
    <source>
        <dbReference type="Proteomes" id="UP000659654"/>
    </source>
</evidence>
<dbReference type="EMBL" id="CAJFDI010000006">
    <property type="protein sequence ID" value="CAD5233888.1"/>
    <property type="molecule type" value="Genomic_DNA"/>
</dbReference>
<keyword evidence="2" id="KW-0378">Hydrolase</keyword>
<accession>A0A1I7SL29</accession>
<dbReference type="Proteomes" id="UP000582659">
    <property type="component" value="Unassembled WGS sequence"/>
</dbReference>
<dbReference type="EMBL" id="CAJFCV020000006">
    <property type="protein sequence ID" value="CAG9129347.1"/>
    <property type="molecule type" value="Genomic_DNA"/>
</dbReference>
<dbReference type="eggNOG" id="KOG2624">
    <property type="taxonomic scope" value="Eukaryota"/>
</dbReference>
<dbReference type="Proteomes" id="UP000095284">
    <property type="component" value="Unplaced"/>
</dbReference>
<evidence type="ECO:0000313" key="7">
    <source>
        <dbReference type="Proteomes" id="UP000095284"/>
    </source>
</evidence>
<dbReference type="FunFam" id="3.40.50.1820:FF:000179">
    <property type="entry name" value="Lipase"/>
    <property type="match status" value="1"/>
</dbReference>
<keyword evidence="2" id="KW-0443">Lipid metabolism</keyword>
<comment type="similarity">
    <text evidence="1 2">Belongs to the AB hydrolase superfamily. Lipase family.</text>
</comment>
<keyword evidence="8" id="KW-1185">Reference proteome</keyword>
<feature type="active site" description="Nucleophile" evidence="3">
    <location>
        <position position="162"/>
    </location>
</feature>
<keyword evidence="4" id="KW-0732">Signal</keyword>
<dbReference type="PIRSF" id="PIRSF000862">
    <property type="entry name" value="Steryl_ester_lip"/>
    <property type="match status" value="1"/>
</dbReference>
<evidence type="ECO:0000256" key="4">
    <source>
        <dbReference type="SAM" id="SignalP"/>
    </source>
</evidence>
<feature type="chain" id="PRO_5035399873" description="Lipase" evidence="4">
    <location>
        <begin position="17"/>
        <end position="396"/>
    </location>
</feature>
<feature type="domain" description="Partial AB-hydrolase lipase" evidence="5">
    <location>
        <begin position="30"/>
        <end position="88"/>
    </location>
</feature>
<dbReference type="SMR" id="A0A1I7SL29"/>